<keyword evidence="1" id="KW-0732">Signal</keyword>
<dbReference type="EMBL" id="JABTTQ020000640">
    <property type="protein sequence ID" value="KAK6138803.1"/>
    <property type="molecule type" value="Genomic_DNA"/>
</dbReference>
<proteinExistence type="predicted"/>
<evidence type="ECO:0000256" key="1">
    <source>
        <dbReference type="SAM" id="SignalP"/>
    </source>
</evidence>
<evidence type="ECO:0000313" key="4">
    <source>
        <dbReference type="Proteomes" id="UP001318860"/>
    </source>
</evidence>
<dbReference type="PANTHER" id="PTHR31515:SF0">
    <property type="entry name" value="TRANSMEMBRANE PROTEIN"/>
    <property type="match status" value="1"/>
</dbReference>
<name>A0ABR0VU44_REHGL</name>
<feature type="signal peptide" evidence="1">
    <location>
        <begin position="1"/>
        <end position="22"/>
    </location>
</feature>
<dbReference type="Pfam" id="PF25483">
    <property type="entry name" value="DUF7906"/>
    <property type="match status" value="1"/>
</dbReference>
<feature type="domain" description="DUF7906" evidence="2">
    <location>
        <begin position="66"/>
        <end position="324"/>
    </location>
</feature>
<feature type="chain" id="PRO_5046852615" description="DUF7906 domain-containing protein" evidence="1">
    <location>
        <begin position="23"/>
        <end position="650"/>
    </location>
</feature>
<gene>
    <name evidence="3" type="ORF">DH2020_027453</name>
</gene>
<reference evidence="3 4" key="1">
    <citation type="journal article" date="2021" name="Comput. Struct. Biotechnol. J.">
        <title>De novo genome assembly of the potent medicinal plant Rehmannia glutinosa using nanopore technology.</title>
        <authorList>
            <person name="Ma L."/>
            <person name="Dong C."/>
            <person name="Song C."/>
            <person name="Wang X."/>
            <person name="Zheng X."/>
            <person name="Niu Y."/>
            <person name="Chen S."/>
            <person name="Feng W."/>
        </authorList>
    </citation>
    <scope>NUCLEOTIDE SEQUENCE [LARGE SCALE GENOMIC DNA]</scope>
    <source>
        <strain evidence="3">DH-2019</strain>
    </source>
</reference>
<evidence type="ECO:0000313" key="3">
    <source>
        <dbReference type="EMBL" id="KAK6138803.1"/>
    </source>
</evidence>
<dbReference type="Proteomes" id="UP001318860">
    <property type="component" value="Unassembled WGS sequence"/>
</dbReference>
<keyword evidence="4" id="KW-1185">Reference proteome</keyword>
<evidence type="ECO:0000259" key="2">
    <source>
        <dbReference type="Pfam" id="PF25483"/>
    </source>
</evidence>
<dbReference type="PANTHER" id="PTHR31515">
    <property type="entry name" value="TRANSMEMBRANE PROTEIN-RELATED"/>
    <property type="match status" value="1"/>
</dbReference>
<sequence>MKRIKISYYLLGILLSLIWVESAPQAYRRDPGHPAWHHGAFQDVKDSVRSDVRQMLHSRAEVPFQVPLEVNVVLIGFNGDGGYRYRVDSHKLEEFLRVGFPSHRPSCLETGQPLDIEHHVVFNAFPTGQPELIALEKALKVAMTPAGTAREADFGREVPLFEVEATAVEPEFEKLYSYLFDIENGGFPVEETDRPRPTAIFVVNFDKVRIDPRNKDLDLDSLMYGKITPLNEEDMKNQEGNYIYRHGYNGGAHLRFVVIDLSAGPCTYGKIETEEGSVNPRTLPRLQNVLFPRSGASSEQSAHDIFVGQLAAVIATTVEHVIAPDVRYETVDMTNRLLVPIIVLQNHNRYNIMVKGHNYSIDVEAIEAEVKKMVHQGQEVVIVGGTHALHRHEKLAIAVSKAMRSHSLQETKKDGRFHVHTKTYLDGAILKEEMERSADVLAAGLLEVSDPTLSSRFFLRQTWMDDTDGTGDSILKHKPLWSSYNSRRQKDKKKRLEKKKRGDLYRTYGTRVVPVFVLSLADVDEHLMMEDDSLVWTSNDVVIVLQHQSEKIPLSYVSELERRHAIPSQAQRHILAGLASVVGGLSAPYEKASHVHERPVVNWLLAAGCHPFGPFSNTSRISQMLKDVALRNTIYARVDSALHRIEIHQR</sequence>
<accession>A0ABR0VU44</accession>
<dbReference type="InterPro" id="IPR057228">
    <property type="entry name" value="DUF7906"/>
</dbReference>
<protein>
    <recommendedName>
        <fullName evidence="2">DUF7906 domain-containing protein</fullName>
    </recommendedName>
</protein>
<comment type="caution">
    <text evidence="3">The sequence shown here is derived from an EMBL/GenBank/DDBJ whole genome shotgun (WGS) entry which is preliminary data.</text>
</comment>
<organism evidence="3 4">
    <name type="scientific">Rehmannia glutinosa</name>
    <name type="common">Chinese foxglove</name>
    <dbReference type="NCBI Taxonomy" id="99300"/>
    <lineage>
        <taxon>Eukaryota</taxon>
        <taxon>Viridiplantae</taxon>
        <taxon>Streptophyta</taxon>
        <taxon>Embryophyta</taxon>
        <taxon>Tracheophyta</taxon>
        <taxon>Spermatophyta</taxon>
        <taxon>Magnoliopsida</taxon>
        <taxon>eudicotyledons</taxon>
        <taxon>Gunneridae</taxon>
        <taxon>Pentapetalae</taxon>
        <taxon>asterids</taxon>
        <taxon>lamiids</taxon>
        <taxon>Lamiales</taxon>
        <taxon>Orobanchaceae</taxon>
        <taxon>Rehmannieae</taxon>
        <taxon>Rehmannia</taxon>
    </lineage>
</organism>